<evidence type="ECO:0000313" key="3">
    <source>
        <dbReference type="Proteomes" id="UP000034112"/>
    </source>
</evidence>
<evidence type="ECO:0000313" key="2">
    <source>
        <dbReference type="EMBL" id="KKP00226.1"/>
    </source>
</evidence>
<accession>A0A0F9X4U6</accession>
<feature type="region of interest" description="Disordered" evidence="1">
    <location>
        <begin position="237"/>
        <end position="261"/>
    </location>
</feature>
<organism evidence="2 3">
    <name type="scientific">Trichoderma harzianum</name>
    <name type="common">Hypocrea lixii</name>
    <dbReference type="NCBI Taxonomy" id="5544"/>
    <lineage>
        <taxon>Eukaryota</taxon>
        <taxon>Fungi</taxon>
        <taxon>Dikarya</taxon>
        <taxon>Ascomycota</taxon>
        <taxon>Pezizomycotina</taxon>
        <taxon>Sordariomycetes</taxon>
        <taxon>Hypocreomycetidae</taxon>
        <taxon>Hypocreales</taxon>
        <taxon>Hypocreaceae</taxon>
        <taxon>Trichoderma</taxon>
    </lineage>
</organism>
<sequence>MFILTREIGEIRQFGAPDLSDLKRAAVPVQGPDHPLASLNTGPVIDLNWNHCVEVPHPAATACGRLLDVVLLRRPSVSVLSSPFFSFLLVPLLPRLLFACLCPASRCPRRLESNSLDARPRNPLLCLQSLALLQLSRLDSGSSRPLRDTVCVFPYSRPLHRVWARVFAVADSSCRPSVGPQSIHSSLLFSFVRRQETQHTSPASPCAIRFLTLLRPLPFSPCTIRSSDRPAPWRLTRQAEATHRSQPTPRITVAPPTPSGS</sequence>
<dbReference type="EMBL" id="JOKZ01000267">
    <property type="protein sequence ID" value="KKP00226.1"/>
    <property type="molecule type" value="Genomic_DNA"/>
</dbReference>
<dbReference type="Proteomes" id="UP000034112">
    <property type="component" value="Unassembled WGS sequence"/>
</dbReference>
<dbReference type="AlphaFoldDB" id="A0A0F9X4U6"/>
<reference evidence="3" key="1">
    <citation type="journal article" date="2015" name="Genome Announc.">
        <title>Draft whole-genome sequence of the biocontrol agent Trichoderma harzianum T6776.</title>
        <authorList>
            <person name="Baroncelli R."/>
            <person name="Piaggeschi G."/>
            <person name="Fiorini L."/>
            <person name="Bertolini E."/>
            <person name="Zapparata A."/>
            <person name="Pe M.E."/>
            <person name="Sarrocco S."/>
            <person name="Vannacci G."/>
        </authorList>
    </citation>
    <scope>NUCLEOTIDE SEQUENCE [LARGE SCALE GENOMIC DNA]</scope>
    <source>
        <strain evidence="3">T6776</strain>
    </source>
</reference>
<gene>
    <name evidence="2" type="ORF">THAR02_07666</name>
</gene>
<name>A0A0F9X4U6_TRIHA</name>
<evidence type="ECO:0000256" key="1">
    <source>
        <dbReference type="SAM" id="MobiDB-lite"/>
    </source>
</evidence>
<protein>
    <submittedName>
        <fullName evidence="2">Uncharacterized protein</fullName>
    </submittedName>
</protein>
<proteinExistence type="predicted"/>
<comment type="caution">
    <text evidence="2">The sequence shown here is derived from an EMBL/GenBank/DDBJ whole genome shotgun (WGS) entry which is preliminary data.</text>
</comment>